<evidence type="ECO:0000313" key="2">
    <source>
        <dbReference type="EMBL" id="KAG6621494.1"/>
    </source>
</evidence>
<feature type="region of interest" description="Disordered" evidence="1">
    <location>
        <begin position="464"/>
        <end position="491"/>
    </location>
</feature>
<evidence type="ECO:0000256" key="1">
    <source>
        <dbReference type="SAM" id="MobiDB-lite"/>
    </source>
</evidence>
<feature type="region of interest" description="Disordered" evidence="1">
    <location>
        <begin position="862"/>
        <end position="884"/>
    </location>
</feature>
<proteinExistence type="predicted"/>
<feature type="compositionally biased region" description="Polar residues" evidence="1">
    <location>
        <begin position="179"/>
        <end position="194"/>
    </location>
</feature>
<feature type="compositionally biased region" description="Polar residues" evidence="1">
    <location>
        <begin position="203"/>
        <end position="212"/>
    </location>
</feature>
<feature type="region of interest" description="Disordered" evidence="1">
    <location>
        <begin position="105"/>
        <end position="281"/>
    </location>
</feature>
<feature type="compositionally biased region" description="Basic and acidic residues" evidence="1">
    <location>
        <begin position="113"/>
        <end position="141"/>
    </location>
</feature>
<comment type="caution">
    <text evidence="2">The sequence shown here is derived from an EMBL/GenBank/DDBJ whole genome shotgun (WGS) entry which is preliminary data.</text>
</comment>
<reference evidence="2" key="1">
    <citation type="submission" date="2021-01" db="EMBL/GenBank/DDBJ databases">
        <authorList>
            <person name="Lovell J.T."/>
            <person name="Bentley N."/>
            <person name="Bhattarai G."/>
            <person name="Jenkins J.W."/>
            <person name="Sreedasyam A."/>
            <person name="Alarcon Y."/>
            <person name="Bock C."/>
            <person name="Boston L."/>
            <person name="Carlson J."/>
            <person name="Cervantes K."/>
            <person name="Clermont K."/>
            <person name="Krom N."/>
            <person name="Kubenka K."/>
            <person name="Mamidi S."/>
            <person name="Mattison C."/>
            <person name="Monteros M."/>
            <person name="Pisani C."/>
            <person name="Plott C."/>
            <person name="Rajasekar S."/>
            <person name="Rhein H.S."/>
            <person name="Rohla C."/>
            <person name="Song M."/>
            <person name="Hilaire R.S."/>
            <person name="Shu S."/>
            <person name="Wells L."/>
            <person name="Wang X."/>
            <person name="Webber J."/>
            <person name="Heerema R.J."/>
            <person name="Klein P."/>
            <person name="Conner P."/>
            <person name="Grauke L."/>
            <person name="Grimwood J."/>
            <person name="Schmutz J."/>
            <person name="Randall J.J."/>
        </authorList>
    </citation>
    <scope>NUCLEOTIDE SEQUENCE</scope>
    <source>
        <tissue evidence="2">Leaf</tissue>
    </source>
</reference>
<protein>
    <submittedName>
        <fullName evidence="2">Uncharacterized protein</fullName>
    </submittedName>
</protein>
<feature type="compositionally biased region" description="Basic residues" evidence="1">
    <location>
        <begin position="875"/>
        <end position="884"/>
    </location>
</feature>
<accession>A0A922A672</accession>
<organism evidence="2 3">
    <name type="scientific">Carya illinoinensis</name>
    <name type="common">Pecan</name>
    <dbReference type="NCBI Taxonomy" id="32201"/>
    <lineage>
        <taxon>Eukaryota</taxon>
        <taxon>Viridiplantae</taxon>
        <taxon>Streptophyta</taxon>
        <taxon>Embryophyta</taxon>
        <taxon>Tracheophyta</taxon>
        <taxon>Spermatophyta</taxon>
        <taxon>Magnoliopsida</taxon>
        <taxon>eudicotyledons</taxon>
        <taxon>Gunneridae</taxon>
        <taxon>Pentapetalae</taxon>
        <taxon>rosids</taxon>
        <taxon>fabids</taxon>
        <taxon>Fagales</taxon>
        <taxon>Juglandaceae</taxon>
        <taxon>Carya</taxon>
    </lineage>
</organism>
<dbReference type="AlphaFoldDB" id="A0A922A672"/>
<sequence>MKFLRLAHFGFVPSLSSLVLLKISGPRSCFLVTFVFLLHCIAGVGNIDMGNEMGNNNTSGLKEENNTNAIDSKNLLLEADGAEDVKVENQTVPTSPAKDFYEKVAGLSSDDPTGPKDPHIENETSGGREQEENEVLPHTELSKTVTKSIDPSGEDSEFRPTSSQKNSEVHEKTIEPNLDDNQLVTSDIQLQKQAFPNEEQEKSVVQTPTESLRSVVDSIEASGEDGEIKPASPNDSEVHEKPSDSYLAENLLGTYDHQLERQASTCEEPRRSSDLKSEQHELDQVNANLSEEDGSRLLQASEDILGPSEKYANEENGHLLNADISNNLGVSSSAENKSDSLVKEATFNEEKLPYEEKNEIINGNGVRFDLSNLKTTTSDPPGNITNNCNGELSTEADSIRNDSLNSELENVVLDKLLNSHQEVSEPEDKWMILTRETKIVGSGSEIGEVSHESNLGTLCENPEKELKTDETNDTQSESRKIESKNEECEMRSPLDISTDISSIIEEEKTAENAYNVEVVVRNQNSIFEGRHKDSEGELLVVSEELVPVPAELIFTDRRSEEEQPEEKKILEKIDDKAEASFATVKDTFESETAKQCMSQAPLIDQEEAFLLQSPAFTIQSLDHNWPSTVAPETTQSTYEPNPELRQEICNELFVAHFSTFNSTRLTAENFVSAFEESCRELSQCEETTPETLTETTTLASLSSAQGIKTEGSALVNGSTGGRESGGRLSTESNPDYMNAPHVQMRKSPSFDLDLRIDQARGEESDQTPLLFQEKDTKESSSSQADVNLGNSVEYVGYNKDLLQYQSMAVEEKVIKLERSESEKSRTPFLGFLKEEEKAQIVVTPQKQVDLTAAENATRELCDSSTKEAASASTLRKGKEKRKPRSSFFGNCVCCATAIN</sequence>
<feature type="region of interest" description="Disordered" evidence="1">
    <location>
        <begin position="709"/>
        <end position="744"/>
    </location>
</feature>
<feature type="region of interest" description="Disordered" evidence="1">
    <location>
        <begin position="761"/>
        <end position="785"/>
    </location>
</feature>
<dbReference type="Proteomes" id="UP000811246">
    <property type="component" value="Unassembled WGS sequence"/>
</dbReference>
<evidence type="ECO:0000313" key="3">
    <source>
        <dbReference type="Proteomes" id="UP000811246"/>
    </source>
</evidence>
<feature type="compositionally biased region" description="Basic and acidic residues" evidence="1">
    <location>
        <begin position="267"/>
        <end position="281"/>
    </location>
</feature>
<name>A0A922A672_CARIL</name>
<gene>
    <name evidence="2" type="ORF">I3842_Q023900</name>
</gene>
<dbReference type="EMBL" id="MU228863">
    <property type="protein sequence ID" value="KAG6621494.1"/>
    <property type="molecule type" value="Genomic_DNA"/>
</dbReference>